<proteinExistence type="predicted"/>
<accession>X1AKM7</accession>
<comment type="caution">
    <text evidence="1">The sequence shown here is derived from an EMBL/GenBank/DDBJ whole genome shotgun (WGS) entry which is preliminary data.</text>
</comment>
<name>X1AKM7_9ZZZZ</name>
<feature type="non-terminal residue" evidence="1">
    <location>
        <position position="1"/>
    </location>
</feature>
<protein>
    <submittedName>
        <fullName evidence="1">Uncharacterized protein</fullName>
    </submittedName>
</protein>
<dbReference type="EMBL" id="BART01017878">
    <property type="protein sequence ID" value="GAG83115.1"/>
    <property type="molecule type" value="Genomic_DNA"/>
</dbReference>
<organism evidence="1">
    <name type="scientific">marine sediment metagenome</name>
    <dbReference type="NCBI Taxonomy" id="412755"/>
    <lineage>
        <taxon>unclassified sequences</taxon>
        <taxon>metagenomes</taxon>
        <taxon>ecological metagenomes</taxon>
    </lineage>
</organism>
<gene>
    <name evidence="1" type="ORF">S01H4_33883</name>
</gene>
<evidence type="ECO:0000313" key="1">
    <source>
        <dbReference type="EMBL" id="GAG83115.1"/>
    </source>
</evidence>
<dbReference type="AlphaFoldDB" id="X1AKM7"/>
<sequence length="270" mass="28932">NQGEVGTKLKNWLKGWFKQLFVGADGIVDINEKAVIKTEATVDAVNYIIIKNAASDSGPQAKAEGTDDNIDFIIKTKGNGKFQILDGNDKGIIEFHTIADAVNFLKTIASITENPLTIEAVGEDTNIDIVITPKGTGKLKTGAGIEMTGTGKELLVKENTVSFTEQELPSGENITWDLKNGNRARLTAGHNFLITITKPGGAVQAELIVTQDVAGSREMDEIITQFDDDIVTGDVHTATDIIDVAIDIPTGARIRFKTTTTLPTPLGVVI</sequence>
<reference evidence="1" key="1">
    <citation type="journal article" date="2014" name="Front. Microbiol.">
        <title>High frequency of phylogenetically diverse reductive dehalogenase-homologous genes in deep subseafloor sedimentary metagenomes.</title>
        <authorList>
            <person name="Kawai M."/>
            <person name="Futagami T."/>
            <person name="Toyoda A."/>
            <person name="Takaki Y."/>
            <person name="Nishi S."/>
            <person name="Hori S."/>
            <person name="Arai W."/>
            <person name="Tsubouchi T."/>
            <person name="Morono Y."/>
            <person name="Uchiyama I."/>
            <person name="Ito T."/>
            <person name="Fujiyama A."/>
            <person name="Inagaki F."/>
            <person name="Takami H."/>
        </authorList>
    </citation>
    <scope>NUCLEOTIDE SEQUENCE</scope>
    <source>
        <strain evidence="1">Expedition CK06-06</strain>
    </source>
</reference>